<reference evidence="2" key="1">
    <citation type="journal article" date="2021" name="Nat. Commun.">
        <title>Genetic determinants of endophytism in the Arabidopsis root mycobiome.</title>
        <authorList>
            <person name="Mesny F."/>
            <person name="Miyauchi S."/>
            <person name="Thiergart T."/>
            <person name="Pickel B."/>
            <person name="Atanasova L."/>
            <person name="Karlsson M."/>
            <person name="Huettel B."/>
            <person name="Barry K.W."/>
            <person name="Haridas S."/>
            <person name="Chen C."/>
            <person name="Bauer D."/>
            <person name="Andreopoulos W."/>
            <person name="Pangilinan J."/>
            <person name="LaButti K."/>
            <person name="Riley R."/>
            <person name="Lipzen A."/>
            <person name="Clum A."/>
            <person name="Drula E."/>
            <person name="Henrissat B."/>
            <person name="Kohler A."/>
            <person name="Grigoriev I.V."/>
            <person name="Martin F.M."/>
            <person name="Hacquard S."/>
        </authorList>
    </citation>
    <scope>NUCLEOTIDE SEQUENCE</scope>
    <source>
        <strain evidence="2">MPI-CAGE-AT-0016</strain>
    </source>
</reference>
<feature type="compositionally biased region" description="Basic and acidic residues" evidence="1">
    <location>
        <begin position="174"/>
        <end position="184"/>
    </location>
</feature>
<evidence type="ECO:0008006" key="4">
    <source>
        <dbReference type="Google" id="ProtNLM"/>
    </source>
</evidence>
<feature type="region of interest" description="Disordered" evidence="1">
    <location>
        <begin position="452"/>
        <end position="480"/>
    </location>
</feature>
<gene>
    <name evidence="2" type="ORF">B0T11DRAFT_292028</name>
</gene>
<comment type="caution">
    <text evidence="2">The sequence shown here is derived from an EMBL/GenBank/DDBJ whole genome shotgun (WGS) entry which is preliminary data.</text>
</comment>
<dbReference type="Proteomes" id="UP000813385">
    <property type="component" value="Unassembled WGS sequence"/>
</dbReference>
<dbReference type="AlphaFoldDB" id="A0A8K0WYP1"/>
<dbReference type="OrthoDB" id="5416097at2759"/>
<evidence type="ECO:0000256" key="1">
    <source>
        <dbReference type="SAM" id="MobiDB-lite"/>
    </source>
</evidence>
<name>A0A8K0WYP1_9PEZI</name>
<proteinExistence type="predicted"/>
<keyword evidence="3" id="KW-1185">Reference proteome</keyword>
<feature type="compositionally biased region" description="Low complexity" evidence="1">
    <location>
        <begin position="161"/>
        <end position="173"/>
    </location>
</feature>
<dbReference type="EMBL" id="JAGPXD010000007">
    <property type="protein sequence ID" value="KAH7347868.1"/>
    <property type="molecule type" value="Genomic_DNA"/>
</dbReference>
<protein>
    <recommendedName>
        <fullName evidence="4">HNH nuclease domain-containing protein</fullName>
    </recommendedName>
</protein>
<evidence type="ECO:0000313" key="2">
    <source>
        <dbReference type="EMBL" id="KAH7347868.1"/>
    </source>
</evidence>
<accession>A0A8K0WYP1</accession>
<sequence length="535" mass="60928">MASALEEESFVDATRAFIRRPSTSLSLKAQMTAITDEVPIHDTTKNYSRRDVERRIHIIREIQNRVRAVSPELVFNTMQVAYLLQIDYDQLENFNSDDDAGLLLHILGCVQPFLHTCLSKSSFLDKNMGNAASESSPNQNGKRASNDLTESKVKKVKVSDNETTSNETTSNETTSKDSEADAGRHMAASNKAKVRDRNLCVISQTKFPDNVHIIPYTTTESQTHALNACSRFTKFLQHHDGRLSFGVRHLLFPKKDGRHVVGASDDTFNIMSLNPWFHRGLDKLLFGLKPISTLPRPDATRDEIEYICVEWRYLPIRLAKALEHEHLNYLRQKPTQQRPVALCEVNIDANGISDFFQGHLKNPESQQGFFDASGRLIESGRRFEMPAYKKDAANTCKLLEVSWLARRIASMSGAAEAIDLLSDKPDPRWMEVAWIFQDRAYQRILEEEYADARSPVSEMEETDEMTSSYEDEEVASRLRDRPDPRWTEAARRFLALTYRPYLEENARAGFVVNTGATMDENIQETEAHDLLSDTE</sequence>
<evidence type="ECO:0000313" key="3">
    <source>
        <dbReference type="Proteomes" id="UP000813385"/>
    </source>
</evidence>
<feature type="region of interest" description="Disordered" evidence="1">
    <location>
        <begin position="129"/>
        <end position="191"/>
    </location>
</feature>
<organism evidence="2 3">
    <name type="scientific">Plectosphaerella cucumerina</name>
    <dbReference type="NCBI Taxonomy" id="40658"/>
    <lineage>
        <taxon>Eukaryota</taxon>
        <taxon>Fungi</taxon>
        <taxon>Dikarya</taxon>
        <taxon>Ascomycota</taxon>
        <taxon>Pezizomycotina</taxon>
        <taxon>Sordariomycetes</taxon>
        <taxon>Hypocreomycetidae</taxon>
        <taxon>Glomerellales</taxon>
        <taxon>Plectosphaerellaceae</taxon>
        <taxon>Plectosphaerella</taxon>
    </lineage>
</organism>
<feature type="compositionally biased region" description="Basic and acidic residues" evidence="1">
    <location>
        <begin position="149"/>
        <end position="160"/>
    </location>
</feature>
<feature type="compositionally biased region" description="Polar residues" evidence="1">
    <location>
        <begin position="129"/>
        <end position="148"/>
    </location>
</feature>
<feature type="compositionally biased region" description="Acidic residues" evidence="1">
    <location>
        <begin position="458"/>
        <end position="473"/>
    </location>
</feature>